<proteinExistence type="predicted"/>
<evidence type="ECO:0000256" key="2">
    <source>
        <dbReference type="SAM" id="Phobius"/>
    </source>
</evidence>
<feature type="chain" id="PRO_5040491974" evidence="3">
    <location>
        <begin position="25"/>
        <end position="81"/>
    </location>
</feature>
<protein>
    <submittedName>
        <fullName evidence="4">VPEID-CTERM sorting domain-containing protein</fullName>
    </submittedName>
</protein>
<gene>
    <name evidence="4" type="ORF">K3721_17195</name>
</gene>
<evidence type="ECO:0000256" key="1">
    <source>
        <dbReference type="SAM" id="MobiDB-lite"/>
    </source>
</evidence>
<dbReference type="AlphaFoldDB" id="A0A9Q9M2N2"/>
<feature type="transmembrane region" description="Helical" evidence="2">
    <location>
        <begin position="56"/>
        <end position="76"/>
    </location>
</feature>
<accession>A0A9Q9M2N2</accession>
<dbReference type="NCBIfam" id="TIGR04161">
    <property type="entry name" value="VPEID-CTERM"/>
    <property type="match status" value="1"/>
</dbReference>
<keyword evidence="2" id="KW-1133">Transmembrane helix</keyword>
<dbReference type="PROSITE" id="PS51257">
    <property type="entry name" value="PROKAR_LIPOPROTEIN"/>
    <property type="match status" value="1"/>
</dbReference>
<evidence type="ECO:0000313" key="4">
    <source>
        <dbReference type="EMBL" id="UWQ53694.1"/>
    </source>
</evidence>
<name>A0A9Q9M2N2_LEICA</name>
<dbReference type="KEGG" id="lcae:K3721_17195"/>
<dbReference type="EMBL" id="CP081070">
    <property type="protein sequence ID" value="UWQ53694.1"/>
    <property type="molecule type" value="Genomic_DNA"/>
</dbReference>
<evidence type="ECO:0000256" key="3">
    <source>
        <dbReference type="SAM" id="SignalP"/>
    </source>
</evidence>
<keyword evidence="2" id="KW-0812">Transmembrane</keyword>
<feature type="signal peptide" evidence="3">
    <location>
        <begin position="1"/>
        <end position="24"/>
    </location>
</feature>
<feature type="region of interest" description="Disordered" evidence="1">
    <location>
        <begin position="30"/>
        <end position="49"/>
    </location>
</feature>
<feature type="compositionally biased region" description="Gly residues" evidence="1">
    <location>
        <begin position="30"/>
        <end position="47"/>
    </location>
</feature>
<reference evidence="4" key="1">
    <citation type="submission" date="2021-08" db="EMBL/GenBank/DDBJ databases">
        <authorList>
            <person name="Nwanade C."/>
            <person name="Wang M."/>
            <person name="Masoudi A."/>
            <person name="Yu Z."/>
            <person name="Liu J."/>
        </authorList>
    </citation>
    <scope>NUCLEOTIDE SEQUENCE</scope>
    <source>
        <strain evidence="4">S122</strain>
    </source>
</reference>
<evidence type="ECO:0000313" key="5">
    <source>
        <dbReference type="Proteomes" id="UP001058713"/>
    </source>
</evidence>
<organism evidence="4 5">
    <name type="scientific">Leisingera caerulea</name>
    <name type="common">Phaeobacter caeruleus</name>
    <dbReference type="NCBI Taxonomy" id="506591"/>
    <lineage>
        <taxon>Bacteria</taxon>
        <taxon>Pseudomonadati</taxon>
        <taxon>Pseudomonadota</taxon>
        <taxon>Alphaproteobacteria</taxon>
        <taxon>Rhodobacterales</taxon>
        <taxon>Roseobacteraceae</taxon>
        <taxon>Leisingera</taxon>
    </lineage>
</organism>
<keyword evidence="3" id="KW-0732">Signal</keyword>
<dbReference type="Proteomes" id="UP001058713">
    <property type="component" value="Chromosome"/>
</dbReference>
<keyword evidence="2" id="KW-0472">Membrane</keyword>
<sequence length="81" mass="8022">MKSLFTAVSTAFFVSCMTLSTAFAAPGNGNGNGWGNGNGNGGNGNGNAHGVPEIDASAGLLALAAVGAALVLAWEVNRRRT</sequence>
<dbReference type="InterPro" id="IPR026422">
    <property type="entry name" value="VPEID-CTERM"/>
</dbReference>